<reference evidence="1" key="1">
    <citation type="submission" date="2021-06" db="EMBL/GenBank/DDBJ databases">
        <title>Genome Sequence of Mortierella hyaline Strain SCG-10, a Cold-Adapted, Nitrate-Reducing Fungus Isolated from Soil in Minnesota, USA.</title>
        <authorList>
            <person name="Aldossari N."/>
        </authorList>
    </citation>
    <scope>NUCLEOTIDE SEQUENCE</scope>
    <source>
        <strain evidence="1">SCG-10</strain>
    </source>
</reference>
<dbReference type="AlphaFoldDB" id="A0A9P8BWL4"/>
<evidence type="ECO:0000313" key="1">
    <source>
        <dbReference type="EMBL" id="KAG9071694.1"/>
    </source>
</evidence>
<sequence length="69" mass="8142">MATSRTMELKAKYDFVKFLLHDIIITITCYGDGEGFPQILEVELMDFDSLPRYAVLSHYLLWDLDTFKY</sequence>
<keyword evidence="2" id="KW-1185">Reference proteome</keyword>
<proteinExistence type="predicted"/>
<protein>
    <submittedName>
        <fullName evidence="1">Uncharacterized protein</fullName>
    </submittedName>
</protein>
<dbReference type="Proteomes" id="UP000707451">
    <property type="component" value="Unassembled WGS sequence"/>
</dbReference>
<dbReference type="EMBL" id="JAHRHY010000002">
    <property type="protein sequence ID" value="KAG9071694.1"/>
    <property type="molecule type" value="Genomic_DNA"/>
</dbReference>
<organism evidence="1 2">
    <name type="scientific">Linnemannia hyalina</name>
    <dbReference type="NCBI Taxonomy" id="64524"/>
    <lineage>
        <taxon>Eukaryota</taxon>
        <taxon>Fungi</taxon>
        <taxon>Fungi incertae sedis</taxon>
        <taxon>Mucoromycota</taxon>
        <taxon>Mortierellomycotina</taxon>
        <taxon>Mortierellomycetes</taxon>
        <taxon>Mortierellales</taxon>
        <taxon>Mortierellaceae</taxon>
        <taxon>Linnemannia</taxon>
    </lineage>
</organism>
<gene>
    <name evidence="1" type="ORF">KI688_005907</name>
</gene>
<accession>A0A9P8BWL4</accession>
<evidence type="ECO:0000313" key="2">
    <source>
        <dbReference type="Proteomes" id="UP000707451"/>
    </source>
</evidence>
<comment type="caution">
    <text evidence="1">The sequence shown here is derived from an EMBL/GenBank/DDBJ whole genome shotgun (WGS) entry which is preliminary data.</text>
</comment>
<name>A0A9P8BWL4_9FUNG</name>